<dbReference type="EMBL" id="JBJXBP010000005">
    <property type="protein sequence ID" value="KAL3828369.1"/>
    <property type="molecule type" value="Genomic_DNA"/>
</dbReference>
<gene>
    <name evidence="1" type="ORF">ACJIZ3_017171</name>
</gene>
<organism evidence="1 2">
    <name type="scientific">Penstemon smallii</name>
    <dbReference type="NCBI Taxonomy" id="265156"/>
    <lineage>
        <taxon>Eukaryota</taxon>
        <taxon>Viridiplantae</taxon>
        <taxon>Streptophyta</taxon>
        <taxon>Embryophyta</taxon>
        <taxon>Tracheophyta</taxon>
        <taxon>Spermatophyta</taxon>
        <taxon>Magnoliopsida</taxon>
        <taxon>eudicotyledons</taxon>
        <taxon>Gunneridae</taxon>
        <taxon>Pentapetalae</taxon>
        <taxon>asterids</taxon>
        <taxon>lamiids</taxon>
        <taxon>Lamiales</taxon>
        <taxon>Plantaginaceae</taxon>
        <taxon>Cheloneae</taxon>
        <taxon>Penstemon</taxon>
    </lineage>
</organism>
<dbReference type="Proteomes" id="UP001634393">
    <property type="component" value="Unassembled WGS sequence"/>
</dbReference>
<dbReference type="InterPro" id="IPR036047">
    <property type="entry name" value="F-box-like_dom_sf"/>
</dbReference>
<sequence>MDRESKVEKSESVFGRLSGDSISEILSRTSPLDASRFAIISKGFKSVSGLDTVWEKFVPMEILSRSVVSPPLLYHGGTKKELFFSLCNSPILIDGAKLSFFLDKKSGKKCFTVGARELIISWGDNPDYWIWTSHPDSRFSEVAQLKIVCWLDIRGKIKTDMLSQKTNYKAYLIYKFATAIYGLESMYSVVRLVNHEADSEAEERATLVHPHRGHPMYRHPMPRQPGRLPVRRDDGWMEIEMGDFYNELGDDGEVEARLMEIWRLHGKAGLIVEGIEFRPSTSLNRRNDAIRRTT</sequence>
<comment type="caution">
    <text evidence="1">The sequence shown here is derived from an EMBL/GenBank/DDBJ whole genome shotgun (WGS) entry which is preliminary data.</text>
</comment>
<accession>A0ABD3SUU0</accession>
<reference evidence="1 2" key="1">
    <citation type="submission" date="2024-12" db="EMBL/GenBank/DDBJ databases">
        <title>The unique morphological basis and parallel evolutionary history of personate flowers in Penstemon.</title>
        <authorList>
            <person name="Depatie T.H."/>
            <person name="Wessinger C.A."/>
        </authorList>
    </citation>
    <scope>NUCLEOTIDE SEQUENCE [LARGE SCALE GENOMIC DNA]</scope>
    <source>
        <strain evidence="1">WTNN_2</strain>
        <tissue evidence="1">Leaf</tissue>
    </source>
</reference>
<dbReference type="PANTHER" id="PTHR32278">
    <property type="entry name" value="F-BOX DOMAIN-CONTAINING PROTEIN"/>
    <property type="match status" value="1"/>
</dbReference>
<dbReference type="Pfam" id="PF14299">
    <property type="entry name" value="PP2"/>
    <property type="match status" value="1"/>
</dbReference>
<evidence type="ECO:0000313" key="1">
    <source>
        <dbReference type="EMBL" id="KAL3828369.1"/>
    </source>
</evidence>
<dbReference type="InterPro" id="IPR025886">
    <property type="entry name" value="PP2-like"/>
</dbReference>
<evidence type="ECO:0000313" key="2">
    <source>
        <dbReference type="Proteomes" id="UP001634393"/>
    </source>
</evidence>
<protein>
    <recommendedName>
        <fullName evidence="3">F-box domain-containing protein</fullName>
    </recommendedName>
</protein>
<name>A0ABD3SUU0_9LAMI</name>
<evidence type="ECO:0008006" key="3">
    <source>
        <dbReference type="Google" id="ProtNLM"/>
    </source>
</evidence>
<proteinExistence type="predicted"/>
<dbReference type="SUPFAM" id="SSF81383">
    <property type="entry name" value="F-box domain"/>
    <property type="match status" value="1"/>
</dbReference>
<dbReference type="PANTHER" id="PTHR32278:SF116">
    <property type="entry name" value="F-BOX PROTEIN PP2-B10-LIKE"/>
    <property type="match status" value="1"/>
</dbReference>
<keyword evidence="2" id="KW-1185">Reference proteome</keyword>
<dbReference type="AlphaFoldDB" id="A0ABD3SUU0"/>
<dbReference type="CDD" id="cd22162">
    <property type="entry name" value="F-box_AtSKIP3-like"/>
    <property type="match status" value="1"/>
</dbReference>